<dbReference type="EMBL" id="OX365700">
    <property type="protein sequence ID" value="CAI4032830.1"/>
    <property type="molecule type" value="Genomic_DNA"/>
</dbReference>
<gene>
    <name evidence="2" type="ORF">DNFV4_03260</name>
</gene>
<dbReference type="InterPro" id="IPR021383">
    <property type="entry name" value="DUF3015"/>
</dbReference>
<feature type="signal peptide" evidence="1">
    <location>
        <begin position="1"/>
        <end position="22"/>
    </location>
</feature>
<name>A0AA86N126_9BACT</name>
<feature type="chain" id="PRO_5041693086" description="Lipoprotein" evidence="1">
    <location>
        <begin position="23"/>
        <end position="155"/>
    </location>
</feature>
<reference evidence="2" key="1">
    <citation type="submission" date="2022-10" db="EMBL/GenBank/DDBJ databases">
        <authorList>
            <person name="Koch H."/>
        </authorList>
    </citation>
    <scope>NUCLEOTIDE SEQUENCE</scope>
    <source>
        <strain evidence="2">DNF</strain>
    </source>
</reference>
<keyword evidence="1" id="KW-0732">Signal</keyword>
<proteinExistence type="predicted"/>
<accession>A0AA86N126</accession>
<organism evidence="2 3">
    <name type="scientific">Nitrospira tepida</name>
    <dbReference type="NCBI Taxonomy" id="2973512"/>
    <lineage>
        <taxon>Bacteria</taxon>
        <taxon>Pseudomonadati</taxon>
        <taxon>Nitrospirota</taxon>
        <taxon>Nitrospiria</taxon>
        <taxon>Nitrospirales</taxon>
        <taxon>Nitrospiraceae</taxon>
        <taxon>Nitrospira</taxon>
    </lineage>
</organism>
<evidence type="ECO:0000256" key="1">
    <source>
        <dbReference type="SAM" id="SignalP"/>
    </source>
</evidence>
<dbReference type="AlphaFoldDB" id="A0AA86N126"/>
<dbReference type="Proteomes" id="UP001179121">
    <property type="component" value="Chromosome"/>
</dbReference>
<evidence type="ECO:0000313" key="2">
    <source>
        <dbReference type="EMBL" id="CAI4032830.1"/>
    </source>
</evidence>
<keyword evidence="3" id="KW-1185">Reference proteome</keyword>
<evidence type="ECO:0000313" key="3">
    <source>
        <dbReference type="Proteomes" id="UP001179121"/>
    </source>
</evidence>
<dbReference type="RefSeq" id="WP_289269539.1">
    <property type="nucleotide sequence ID" value="NZ_OX365700.1"/>
</dbReference>
<protein>
    <recommendedName>
        <fullName evidence="4">Lipoprotein</fullName>
    </recommendedName>
</protein>
<dbReference type="PROSITE" id="PS51257">
    <property type="entry name" value="PROKAR_LIPOPROTEIN"/>
    <property type="match status" value="1"/>
</dbReference>
<sequence>MRHFRNLLVPGLLLALSGCTTDATVELTKAPFEATSALSDGTSRAIGELLEPISEFTSSTTPGASAGDSLLRARQRMIFFTAYSYDNLRADIARGSGEYVTSLATLAGVPQERHEEFRHSMRSGYATLFDETITGIESSRRIVDTAWAMRSGNDQ</sequence>
<evidence type="ECO:0008006" key="4">
    <source>
        <dbReference type="Google" id="ProtNLM"/>
    </source>
</evidence>
<dbReference type="KEGG" id="nti:DNFV4_03260"/>
<dbReference type="Pfam" id="PF11220">
    <property type="entry name" value="DUF3015"/>
    <property type="match status" value="1"/>
</dbReference>